<evidence type="ECO:0000313" key="2">
    <source>
        <dbReference type="Proteomes" id="UP000305067"/>
    </source>
</evidence>
<proteinExistence type="predicted"/>
<organism evidence="1 2">
    <name type="scientific">Pterulicium gracile</name>
    <dbReference type="NCBI Taxonomy" id="1884261"/>
    <lineage>
        <taxon>Eukaryota</taxon>
        <taxon>Fungi</taxon>
        <taxon>Dikarya</taxon>
        <taxon>Basidiomycota</taxon>
        <taxon>Agaricomycotina</taxon>
        <taxon>Agaricomycetes</taxon>
        <taxon>Agaricomycetidae</taxon>
        <taxon>Agaricales</taxon>
        <taxon>Pleurotineae</taxon>
        <taxon>Pterulaceae</taxon>
        <taxon>Pterulicium</taxon>
    </lineage>
</organism>
<dbReference type="Proteomes" id="UP000305067">
    <property type="component" value="Unassembled WGS sequence"/>
</dbReference>
<keyword evidence="2" id="KW-1185">Reference proteome</keyword>
<reference evidence="1 2" key="1">
    <citation type="journal article" date="2019" name="Nat. Ecol. Evol.">
        <title>Megaphylogeny resolves global patterns of mushroom evolution.</title>
        <authorList>
            <person name="Varga T."/>
            <person name="Krizsan K."/>
            <person name="Foldi C."/>
            <person name="Dima B."/>
            <person name="Sanchez-Garcia M."/>
            <person name="Sanchez-Ramirez S."/>
            <person name="Szollosi G.J."/>
            <person name="Szarkandi J.G."/>
            <person name="Papp V."/>
            <person name="Albert L."/>
            <person name="Andreopoulos W."/>
            <person name="Angelini C."/>
            <person name="Antonin V."/>
            <person name="Barry K.W."/>
            <person name="Bougher N.L."/>
            <person name="Buchanan P."/>
            <person name="Buyck B."/>
            <person name="Bense V."/>
            <person name="Catcheside P."/>
            <person name="Chovatia M."/>
            <person name="Cooper J."/>
            <person name="Damon W."/>
            <person name="Desjardin D."/>
            <person name="Finy P."/>
            <person name="Geml J."/>
            <person name="Haridas S."/>
            <person name="Hughes K."/>
            <person name="Justo A."/>
            <person name="Karasinski D."/>
            <person name="Kautmanova I."/>
            <person name="Kiss B."/>
            <person name="Kocsube S."/>
            <person name="Kotiranta H."/>
            <person name="LaButti K.M."/>
            <person name="Lechner B.E."/>
            <person name="Liimatainen K."/>
            <person name="Lipzen A."/>
            <person name="Lukacs Z."/>
            <person name="Mihaltcheva S."/>
            <person name="Morgado L.N."/>
            <person name="Niskanen T."/>
            <person name="Noordeloos M.E."/>
            <person name="Ohm R.A."/>
            <person name="Ortiz-Santana B."/>
            <person name="Ovrebo C."/>
            <person name="Racz N."/>
            <person name="Riley R."/>
            <person name="Savchenko A."/>
            <person name="Shiryaev A."/>
            <person name="Soop K."/>
            <person name="Spirin V."/>
            <person name="Szebenyi C."/>
            <person name="Tomsovsky M."/>
            <person name="Tulloss R.E."/>
            <person name="Uehling J."/>
            <person name="Grigoriev I.V."/>
            <person name="Vagvolgyi C."/>
            <person name="Papp T."/>
            <person name="Martin F.M."/>
            <person name="Miettinen O."/>
            <person name="Hibbett D.S."/>
            <person name="Nagy L.G."/>
        </authorList>
    </citation>
    <scope>NUCLEOTIDE SEQUENCE [LARGE SCALE GENOMIC DNA]</scope>
    <source>
        <strain evidence="1 2">CBS 309.79</strain>
    </source>
</reference>
<dbReference type="AlphaFoldDB" id="A0A5C3QH51"/>
<name>A0A5C3QH51_9AGAR</name>
<protein>
    <submittedName>
        <fullName evidence="1">Uncharacterized protein</fullName>
    </submittedName>
</protein>
<sequence>MCVLLPSSSPAALVAVDAPPPVFAVAGSVLDFIWSGGPSANAEKTQVEEEGKGLSTSARCRDLAALAQEESRARHPDGLLIPVLELTPPTPLLGGGRLAGGRGVDEWAMHVDDEWSIEVDEHVFDVGRWLRVPGA</sequence>
<accession>A0A5C3QH51</accession>
<gene>
    <name evidence="1" type="ORF">BDV98DRAFT_583108</name>
</gene>
<dbReference type="EMBL" id="ML178826">
    <property type="protein sequence ID" value="TFL01072.1"/>
    <property type="molecule type" value="Genomic_DNA"/>
</dbReference>
<evidence type="ECO:0000313" key="1">
    <source>
        <dbReference type="EMBL" id="TFL01072.1"/>
    </source>
</evidence>